<dbReference type="AlphaFoldDB" id="A0A9W7XEJ9"/>
<reference evidence="3" key="1">
    <citation type="submission" date="2022-07" db="EMBL/GenBank/DDBJ databases">
        <title>Phylogenomic reconstructions and comparative analyses of Kickxellomycotina fungi.</title>
        <authorList>
            <person name="Reynolds N.K."/>
            <person name="Stajich J.E."/>
            <person name="Barry K."/>
            <person name="Grigoriev I.V."/>
            <person name="Crous P."/>
            <person name="Smith M.E."/>
        </authorList>
    </citation>
    <scope>NUCLEOTIDE SEQUENCE</scope>
    <source>
        <strain evidence="3">NBRC 105413</strain>
    </source>
</reference>
<feature type="compositionally biased region" description="Polar residues" evidence="1">
    <location>
        <begin position="495"/>
        <end position="505"/>
    </location>
</feature>
<feature type="region of interest" description="Disordered" evidence="1">
    <location>
        <begin position="589"/>
        <end position="614"/>
    </location>
</feature>
<feature type="transmembrane region" description="Helical" evidence="2">
    <location>
        <begin position="6"/>
        <end position="21"/>
    </location>
</feature>
<keyword evidence="2" id="KW-0472">Membrane</keyword>
<feature type="transmembrane region" description="Helical" evidence="2">
    <location>
        <begin position="42"/>
        <end position="60"/>
    </location>
</feature>
<keyword evidence="2" id="KW-1133">Transmembrane helix</keyword>
<feature type="region of interest" description="Disordered" evidence="1">
    <location>
        <begin position="460"/>
        <end position="508"/>
    </location>
</feature>
<evidence type="ECO:0000256" key="2">
    <source>
        <dbReference type="SAM" id="Phobius"/>
    </source>
</evidence>
<evidence type="ECO:0000313" key="3">
    <source>
        <dbReference type="EMBL" id="KAJ1641859.1"/>
    </source>
</evidence>
<feature type="compositionally biased region" description="Polar residues" evidence="1">
    <location>
        <begin position="462"/>
        <end position="476"/>
    </location>
</feature>
<evidence type="ECO:0000313" key="4">
    <source>
        <dbReference type="Proteomes" id="UP001145021"/>
    </source>
</evidence>
<feature type="compositionally biased region" description="Low complexity" evidence="1">
    <location>
        <begin position="590"/>
        <end position="606"/>
    </location>
</feature>
<sequence>MLFITYYRAPLSLFGTAIFYVRTVRECIGNHECALEPTMLDIVVFAALFIGGCLLAYDALRLLFGIVWPLLAFILRIIKAVTAFPVFFVVVVGFRLARVVIGLVTVAAKLFVGTCRTIVNNTAAIVELAQNGIACIITIIKRMGTGAQTARKLPADAAYLSSAPAKRVRVFVAPGILRIVEAASIWTIWMPQGTVGRHRFAEFTLFRSIDFSDFTDLVAAGAVVYRLTISDTPASAMHLALGLAASTHGVVKNLTSSSSIAALSHLLESNAAPAIPVFGLNAFLVVRAIKVIARKPARIEAVLFKASAFAPAFSCVEHPAFAAAMGLANPFAIKQLGLSMRAPALSTGTLLIGPVVEPLAFQAVIAANKRSEHVLLPSKDKATTKPSLELLTASPMIEPFALQGKASPVQCAACVLNINNSNAATRPRVASLLVRPVVESSAPRAVARAAKPWSRVPAIRSNGVTAKQKAPTSLSLSPARPAVNHAASRGAATASKRSTCTSAPSKSGAIVKPRVVSSSTVSPAVESLAHRGAAAATTTATTKQQIRALATSKNVAVQRRDSRDAVAAAMTPIRLLAAQSRASNLKLANKSSAKATKPKAPFASPSVKGTRSNSKRLIPQARFVSSSGTLAQDFSDSKSLVASNDWHLVSHDDAIAPESVKCSKRIWAKSKQTTAKLCQVASSVSLNRRKSEKANTVN</sequence>
<keyword evidence="2" id="KW-0812">Transmembrane</keyword>
<keyword evidence="4" id="KW-1185">Reference proteome</keyword>
<accession>A0A9W7XEJ9</accession>
<organism evidence="3 4">
    <name type="scientific">Coemansia asiatica</name>
    <dbReference type="NCBI Taxonomy" id="1052880"/>
    <lineage>
        <taxon>Eukaryota</taxon>
        <taxon>Fungi</taxon>
        <taxon>Fungi incertae sedis</taxon>
        <taxon>Zoopagomycota</taxon>
        <taxon>Kickxellomycotina</taxon>
        <taxon>Kickxellomycetes</taxon>
        <taxon>Kickxellales</taxon>
        <taxon>Kickxellaceae</taxon>
        <taxon>Coemansia</taxon>
    </lineage>
</organism>
<feature type="transmembrane region" description="Helical" evidence="2">
    <location>
        <begin position="66"/>
        <end position="92"/>
    </location>
</feature>
<evidence type="ECO:0000256" key="1">
    <source>
        <dbReference type="SAM" id="MobiDB-lite"/>
    </source>
</evidence>
<dbReference type="Proteomes" id="UP001145021">
    <property type="component" value="Unassembled WGS sequence"/>
</dbReference>
<proteinExistence type="predicted"/>
<name>A0A9W7XEJ9_9FUNG</name>
<protein>
    <submittedName>
        <fullName evidence="3">Uncharacterized protein</fullName>
    </submittedName>
</protein>
<gene>
    <name evidence="3" type="ORF">LPJ64_006231</name>
</gene>
<comment type="caution">
    <text evidence="3">The sequence shown here is derived from an EMBL/GenBank/DDBJ whole genome shotgun (WGS) entry which is preliminary data.</text>
</comment>
<dbReference type="EMBL" id="JANBOH010000587">
    <property type="protein sequence ID" value="KAJ1641859.1"/>
    <property type="molecule type" value="Genomic_DNA"/>
</dbReference>